<dbReference type="PANTHER" id="PTHR47816:SF5">
    <property type="entry name" value="RIBOSOMAL RNA LARGE SUBUNIT METHYLTRANSFERASE G"/>
    <property type="match status" value="1"/>
</dbReference>
<dbReference type="GO" id="GO:0052916">
    <property type="term" value="F:23S rRNA (guanine(1835)-N(2))-methyltransferase activity"/>
    <property type="evidence" value="ECO:0007669"/>
    <property type="project" value="UniProtKB-EC"/>
</dbReference>
<dbReference type="Proteomes" id="UP000693892">
    <property type="component" value="Unassembled WGS sequence"/>
</dbReference>
<dbReference type="InterPro" id="IPR046977">
    <property type="entry name" value="RsmC/RlmG"/>
</dbReference>
<dbReference type="CDD" id="cd02440">
    <property type="entry name" value="AdoMet_MTases"/>
    <property type="match status" value="1"/>
</dbReference>
<dbReference type="InterPro" id="IPR007848">
    <property type="entry name" value="Small_mtfrase_dom"/>
</dbReference>
<evidence type="ECO:0000313" key="6">
    <source>
        <dbReference type="Proteomes" id="UP000693892"/>
    </source>
</evidence>
<evidence type="ECO:0000256" key="1">
    <source>
        <dbReference type="ARBA" id="ARBA00022603"/>
    </source>
</evidence>
<name>A0A916JWW5_9MICO</name>
<dbReference type="EC" id="2.1.1.174" evidence="5"/>
<sequence>MTGIDEVFAALSREPDLDSAELQAHDATDRLLLELAAASSDPDPASLGAGTLSIIGDRHGALTLGAAAALGARGIRVFQDPLLAERALAVNAARLGLSGAYANHPLGAELLVGAELVLLQLPRSLAELDEIAQTIARYAAPGVTVLAGGRVKHMTRAMNDVLGRSFGEVAAGLAARKSRILTARSPLDAARIEDLRFPVWGSDPDLPFALAAHGATFGGATLDRGSRMLLRSLSEEPPAGEPRTVVDVGCGNGVLAVSAALAFPSAQVIATDQSAAAVAATRLTADAAGVAARIDVIRADGAEAVPEGWAELILLNPPFHSGATVHAGVAHRLIRSCARALAPGGELRLVFNSGLAYRSVVERAIGPARQLDRDRTFTVLAARRRRPR</sequence>
<feature type="domain" description="RlmG N-terminal" evidence="4">
    <location>
        <begin position="10"/>
        <end position="184"/>
    </location>
</feature>
<dbReference type="RefSeq" id="WP_218114583.1">
    <property type="nucleotide sequence ID" value="NZ_CAJVAP010000008.1"/>
</dbReference>
<dbReference type="AlphaFoldDB" id="A0A916JWW5"/>
<protein>
    <submittedName>
        <fullName evidence="5">Ribosomal RNA large subunit methyltransferase G</fullName>
        <ecNumber evidence="5">2.1.1.174</ecNumber>
    </submittedName>
</protein>
<accession>A0A916JWW5</accession>
<dbReference type="Pfam" id="PF05175">
    <property type="entry name" value="MTS"/>
    <property type="match status" value="1"/>
</dbReference>
<organism evidence="5 6">
    <name type="scientific">Leucobacter soli</name>
    <dbReference type="NCBI Taxonomy" id="2812850"/>
    <lineage>
        <taxon>Bacteria</taxon>
        <taxon>Bacillati</taxon>
        <taxon>Actinomycetota</taxon>
        <taxon>Actinomycetes</taxon>
        <taxon>Micrococcales</taxon>
        <taxon>Microbacteriaceae</taxon>
        <taxon>Leucobacter</taxon>
    </lineage>
</organism>
<proteinExistence type="predicted"/>
<comment type="caution">
    <text evidence="5">The sequence shown here is derived from an EMBL/GenBank/DDBJ whole genome shotgun (WGS) entry which is preliminary data.</text>
</comment>
<evidence type="ECO:0000256" key="2">
    <source>
        <dbReference type="ARBA" id="ARBA00022679"/>
    </source>
</evidence>
<evidence type="ECO:0000259" key="3">
    <source>
        <dbReference type="Pfam" id="PF05175"/>
    </source>
</evidence>
<keyword evidence="1 5" id="KW-0489">Methyltransferase</keyword>
<evidence type="ECO:0000259" key="4">
    <source>
        <dbReference type="Pfam" id="PF26049"/>
    </source>
</evidence>
<reference evidence="5" key="1">
    <citation type="submission" date="2021-06" db="EMBL/GenBank/DDBJ databases">
        <authorList>
            <person name="Criscuolo A."/>
        </authorList>
    </citation>
    <scope>NUCLEOTIDE SEQUENCE</scope>
    <source>
        <strain evidence="5">CIP111803</strain>
    </source>
</reference>
<feature type="domain" description="Methyltransferase small" evidence="3">
    <location>
        <begin position="210"/>
        <end position="380"/>
    </location>
</feature>
<evidence type="ECO:0000313" key="5">
    <source>
        <dbReference type="EMBL" id="CAG7606729.1"/>
    </source>
</evidence>
<dbReference type="Pfam" id="PF26049">
    <property type="entry name" value="RLMG_N"/>
    <property type="match status" value="1"/>
</dbReference>
<gene>
    <name evidence="5" type="primary">rlmG</name>
    <name evidence="5" type="ORF">LEUCIP111803_00963</name>
</gene>
<dbReference type="EMBL" id="CAJVAP010000008">
    <property type="protein sequence ID" value="CAG7606729.1"/>
    <property type="molecule type" value="Genomic_DNA"/>
</dbReference>
<dbReference type="PANTHER" id="PTHR47816">
    <property type="entry name" value="RIBOSOMAL RNA SMALL SUBUNIT METHYLTRANSFERASE C"/>
    <property type="match status" value="1"/>
</dbReference>
<keyword evidence="6" id="KW-1185">Reference proteome</keyword>
<dbReference type="InterPro" id="IPR058679">
    <property type="entry name" value="RlmG_N"/>
</dbReference>
<keyword evidence="2 5" id="KW-0808">Transferase</keyword>